<feature type="region of interest" description="Disordered" evidence="1">
    <location>
        <begin position="213"/>
        <end position="246"/>
    </location>
</feature>
<reference evidence="4 5" key="3">
    <citation type="journal article" date="2013" name="Genome Biol.">
        <title>Assembly of a phased diploid Candida albicans genome facilitates allele-specific measurements and provides a simple model for repeat and indel structure.</title>
        <authorList>
            <person name="Muzzey D."/>
            <person name="Schwartz K."/>
            <person name="Weissman J.S."/>
            <person name="Sherlock G."/>
        </authorList>
    </citation>
    <scope>NUCLEOTIDE SEQUENCE [LARGE SCALE GENOMIC DNA]</scope>
    <source>
        <strain evidence="5">SC5314 / ATCC MYA-2876</strain>
    </source>
</reference>
<protein>
    <recommendedName>
        <fullName evidence="2">Ty3 transposon capsid-like protein domain-containing protein</fullName>
    </recommendedName>
</protein>
<feature type="non-terminal residue" evidence="4">
    <location>
        <position position="300"/>
    </location>
</feature>
<evidence type="ECO:0000256" key="1">
    <source>
        <dbReference type="SAM" id="MobiDB-lite"/>
    </source>
</evidence>
<name>A0A1D8PC75_CANAL</name>
<dbReference type="Proteomes" id="UP000000559">
    <property type="component" value="Chromosome 1"/>
</dbReference>
<evidence type="ECO:0000313" key="3">
    <source>
        <dbReference type="CGD" id="CAL0000188751"/>
    </source>
</evidence>
<dbReference type="InterPro" id="IPR045358">
    <property type="entry name" value="Ty3_capsid"/>
</dbReference>
<accession>A0A1D8PC75</accession>
<dbReference type="KEGG" id="cal:CAALFM_C100270WA"/>
<sequence length="300" mass="34718">MSMPGSIDPPSQAQGQAPIIMNQESLRYLGAVIAESVTKSQDVVKPTKFKGGNVKDPEKLFVFIYEMEEYAEARNISLGGSELTRLCAKYLTGEALIWYKASQFKFDRYPWDKFCDTLKDRYLDARFEAQQLRNLTHGIQKRDVKSYSDDFIQRARYVRSEWKDPTLLKEFYYSGLKPEIKASLVTEAADDRYGLDDLMLKAQQIDEIRYKEGRRNHSPSHKDKYQFRSNFKGGNRSGGEERGVDADGDIIMANSMQSKKLSWTERKFLKQNNACCTCYRVGYKSFDCPYRKDNKKNPPK</sequence>
<dbReference type="SMR" id="A0A1D8PC75"/>
<proteinExistence type="predicted"/>
<dbReference type="OrthoDB" id="2430210at2759"/>
<dbReference type="CGD" id="CAL0000188751">
    <property type="gene designation" value="orf19.6079"/>
</dbReference>
<dbReference type="VEuPathDB" id="FungiDB:C1_00270W_A"/>
<dbReference type="AlphaFoldDB" id="A0A1D8PC75"/>
<dbReference type="STRING" id="237561.A0A1D8PC75"/>
<dbReference type="InParanoid" id="A0A1D8PC75"/>
<keyword evidence="5" id="KW-1185">Reference proteome</keyword>
<evidence type="ECO:0000313" key="5">
    <source>
        <dbReference type="Proteomes" id="UP000000559"/>
    </source>
</evidence>
<reference evidence="4 5" key="2">
    <citation type="journal article" date="2007" name="Genome Biol.">
        <title>Assembly of the Candida albicans genome into sixteen supercontigs aligned on the eight chromosomes.</title>
        <authorList>
            <person name="van het Hoog M."/>
            <person name="Rast T.J."/>
            <person name="Martchenko M."/>
            <person name="Grindle S."/>
            <person name="Dignard D."/>
            <person name="Hogues H."/>
            <person name="Cuomo C."/>
            <person name="Berriman M."/>
            <person name="Scherer S."/>
            <person name="Magee B.B."/>
            <person name="Whiteway M."/>
            <person name="Chibana H."/>
            <person name="Nantel A."/>
            <person name="Magee P.T."/>
        </authorList>
    </citation>
    <scope>GENOME REANNOTATION</scope>
    <source>
        <strain evidence="5">SC5314 / ATCC MYA-2876</strain>
    </source>
</reference>
<dbReference type="EMBL" id="CP017623">
    <property type="protein sequence ID" value="AOW25726.1"/>
    <property type="molecule type" value="Genomic_DNA"/>
</dbReference>
<dbReference type="RefSeq" id="XP_719041.2">
    <property type="nucleotide sequence ID" value="XM_713948.2"/>
</dbReference>
<dbReference type="GeneID" id="3639300"/>
<evidence type="ECO:0000313" key="4">
    <source>
        <dbReference type="EMBL" id="AOW25726.1"/>
    </source>
</evidence>
<dbReference type="Pfam" id="PF19259">
    <property type="entry name" value="Ty3_capsid"/>
    <property type="match status" value="1"/>
</dbReference>
<feature type="compositionally biased region" description="Basic and acidic residues" evidence="1">
    <location>
        <begin position="213"/>
        <end position="226"/>
    </location>
</feature>
<reference evidence="4 5" key="1">
    <citation type="journal article" date="2004" name="Proc. Natl. Acad. Sci. U.S.A.">
        <title>The diploid genome sequence of Candida albicans.</title>
        <authorList>
            <person name="Jones T."/>
            <person name="Federspiel N.A."/>
            <person name="Chibana H."/>
            <person name="Dungan J."/>
            <person name="Kalman S."/>
            <person name="Magee B.B."/>
            <person name="Newport G."/>
            <person name="Thorstenson Y.R."/>
            <person name="Agabian N."/>
            <person name="Magee P.T."/>
            <person name="Davis R.W."/>
            <person name="Scherer S."/>
        </authorList>
    </citation>
    <scope>NUCLEOTIDE SEQUENCE [LARGE SCALE GENOMIC DNA]</scope>
    <source>
        <strain evidence="5">SC5314 / ATCC MYA-2876</strain>
    </source>
</reference>
<feature type="domain" description="Ty3 transposon capsid-like protein" evidence="2">
    <location>
        <begin position="38"/>
        <end position="213"/>
    </location>
</feature>
<organism evidence="4 5">
    <name type="scientific">Candida albicans (strain SC5314 / ATCC MYA-2876)</name>
    <name type="common">Yeast</name>
    <dbReference type="NCBI Taxonomy" id="237561"/>
    <lineage>
        <taxon>Eukaryota</taxon>
        <taxon>Fungi</taxon>
        <taxon>Dikarya</taxon>
        <taxon>Ascomycota</taxon>
        <taxon>Saccharomycotina</taxon>
        <taxon>Pichiomycetes</taxon>
        <taxon>Debaryomycetaceae</taxon>
        <taxon>Candida/Lodderomyces clade</taxon>
        <taxon>Candida</taxon>
    </lineage>
</organism>
<gene>
    <name evidence="4" type="ordered locus">CAALFM_C100270WA</name>
    <name evidence="3" type="ordered locus">orf19.6079</name>
</gene>
<evidence type="ECO:0000259" key="2">
    <source>
        <dbReference type="Pfam" id="PF19259"/>
    </source>
</evidence>